<gene>
    <name evidence="9" type="ORF">ORV05_25990</name>
</gene>
<keyword evidence="2 7" id="KW-0813">Transport</keyword>
<evidence type="ECO:0000256" key="4">
    <source>
        <dbReference type="ARBA" id="ARBA00022692"/>
    </source>
</evidence>
<keyword evidence="3" id="KW-1003">Cell membrane</keyword>
<accession>A0ABY7AY47</accession>
<dbReference type="PANTHER" id="PTHR30151:SF41">
    <property type="entry name" value="ABC TRANSPORTER PERMEASE PROTEIN"/>
    <property type="match status" value="1"/>
</dbReference>
<evidence type="ECO:0000256" key="2">
    <source>
        <dbReference type="ARBA" id="ARBA00022448"/>
    </source>
</evidence>
<evidence type="ECO:0000256" key="3">
    <source>
        <dbReference type="ARBA" id="ARBA00022475"/>
    </source>
</evidence>
<dbReference type="Gene3D" id="1.10.3720.10">
    <property type="entry name" value="MetI-like"/>
    <property type="match status" value="1"/>
</dbReference>
<evidence type="ECO:0000256" key="6">
    <source>
        <dbReference type="ARBA" id="ARBA00023136"/>
    </source>
</evidence>
<dbReference type="EMBL" id="CP113836">
    <property type="protein sequence ID" value="WAL64398.1"/>
    <property type="molecule type" value="Genomic_DNA"/>
</dbReference>
<comment type="subcellular location">
    <subcellularLocation>
        <location evidence="1 7">Cell membrane</location>
        <topology evidence="1 7">Multi-pass membrane protein</topology>
    </subcellularLocation>
</comment>
<feature type="transmembrane region" description="Helical" evidence="7">
    <location>
        <begin position="29"/>
        <end position="56"/>
    </location>
</feature>
<dbReference type="Proteomes" id="UP001163203">
    <property type="component" value="Chromosome"/>
</dbReference>
<protein>
    <submittedName>
        <fullName evidence="9">ABC transporter permease</fullName>
    </submittedName>
</protein>
<evidence type="ECO:0000256" key="1">
    <source>
        <dbReference type="ARBA" id="ARBA00004651"/>
    </source>
</evidence>
<organism evidence="9 10">
    <name type="scientific">Amycolatopsis cynarae</name>
    <dbReference type="NCBI Taxonomy" id="2995223"/>
    <lineage>
        <taxon>Bacteria</taxon>
        <taxon>Bacillati</taxon>
        <taxon>Actinomycetota</taxon>
        <taxon>Actinomycetes</taxon>
        <taxon>Pseudonocardiales</taxon>
        <taxon>Pseudonocardiaceae</taxon>
        <taxon>Amycolatopsis</taxon>
    </lineage>
</organism>
<feature type="transmembrane region" description="Helical" evidence="7">
    <location>
        <begin position="123"/>
        <end position="146"/>
    </location>
</feature>
<reference evidence="9" key="1">
    <citation type="submission" date="2022-11" db="EMBL/GenBank/DDBJ databases">
        <authorList>
            <person name="Mo P."/>
        </authorList>
    </citation>
    <scope>NUCLEOTIDE SEQUENCE</scope>
    <source>
        <strain evidence="9">HUAS 11-8</strain>
    </source>
</reference>
<dbReference type="InterPro" id="IPR000515">
    <property type="entry name" value="MetI-like"/>
</dbReference>
<dbReference type="RefSeq" id="WP_268754626.1">
    <property type="nucleotide sequence ID" value="NZ_CP113836.1"/>
</dbReference>
<feature type="transmembrane region" description="Helical" evidence="7">
    <location>
        <begin position="252"/>
        <end position="273"/>
    </location>
</feature>
<dbReference type="PROSITE" id="PS50928">
    <property type="entry name" value="ABC_TM1"/>
    <property type="match status" value="1"/>
</dbReference>
<feature type="transmembrane region" description="Helical" evidence="7">
    <location>
        <begin position="87"/>
        <end position="111"/>
    </location>
</feature>
<evidence type="ECO:0000313" key="9">
    <source>
        <dbReference type="EMBL" id="WAL64398.1"/>
    </source>
</evidence>
<evidence type="ECO:0000259" key="8">
    <source>
        <dbReference type="PROSITE" id="PS50928"/>
    </source>
</evidence>
<keyword evidence="4 7" id="KW-0812">Transmembrane</keyword>
<keyword evidence="6 7" id="KW-0472">Membrane</keyword>
<name>A0ABY7AY47_9PSEU</name>
<evidence type="ECO:0000256" key="7">
    <source>
        <dbReference type="RuleBase" id="RU363032"/>
    </source>
</evidence>
<keyword evidence="5 7" id="KW-1133">Transmembrane helix</keyword>
<dbReference type="CDD" id="cd06261">
    <property type="entry name" value="TM_PBP2"/>
    <property type="match status" value="1"/>
</dbReference>
<evidence type="ECO:0000313" key="10">
    <source>
        <dbReference type="Proteomes" id="UP001163203"/>
    </source>
</evidence>
<feature type="transmembrane region" description="Helical" evidence="7">
    <location>
        <begin position="152"/>
        <end position="173"/>
    </location>
</feature>
<feature type="domain" description="ABC transmembrane type-1" evidence="8">
    <location>
        <begin position="88"/>
        <end position="274"/>
    </location>
</feature>
<sequence>MSAPVKDKELFRISAAGTGRRRRGGPVSLALRAAVPVIAALVVAIGLWLAVSYLLLSPSRRFLVPPPEQVLLDSFGNWKHLQPMLTALGLTAEVALVGLAIASALGIFTAVAMSQASWVERAVYPYAVVLQTVPILAIVPLIGLWFDYGFTSRVIVCVIIALFPMIANTLFGLHSASQGAHDLFTLNKATRWQRLTKLQLPAALPSIFTGLRTSSGLSVIGAIVGDFFFKQGEPGIGTLLDVYRARLQSTDLFAAIILASLFGIAVFAVFTALGKLVVGKRS</sequence>
<evidence type="ECO:0000256" key="5">
    <source>
        <dbReference type="ARBA" id="ARBA00022989"/>
    </source>
</evidence>
<dbReference type="SUPFAM" id="SSF161098">
    <property type="entry name" value="MetI-like"/>
    <property type="match status" value="1"/>
</dbReference>
<proteinExistence type="inferred from homology"/>
<comment type="similarity">
    <text evidence="7">Belongs to the binding-protein-dependent transport system permease family.</text>
</comment>
<dbReference type="Pfam" id="PF00528">
    <property type="entry name" value="BPD_transp_1"/>
    <property type="match status" value="1"/>
</dbReference>
<dbReference type="InterPro" id="IPR035906">
    <property type="entry name" value="MetI-like_sf"/>
</dbReference>
<dbReference type="PANTHER" id="PTHR30151">
    <property type="entry name" value="ALKANE SULFONATE ABC TRANSPORTER-RELATED, MEMBRANE SUBUNIT"/>
    <property type="match status" value="1"/>
</dbReference>
<keyword evidence="10" id="KW-1185">Reference proteome</keyword>